<dbReference type="AlphaFoldDB" id="A0A4V3CYE8"/>
<keyword evidence="5 6" id="KW-0472">Membrane</keyword>
<evidence type="ECO:0008006" key="9">
    <source>
        <dbReference type="Google" id="ProtNLM"/>
    </source>
</evidence>
<evidence type="ECO:0000256" key="3">
    <source>
        <dbReference type="ARBA" id="ARBA00022692"/>
    </source>
</evidence>
<reference evidence="7 8" key="1">
    <citation type="submission" date="2019-03" db="EMBL/GenBank/DDBJ databases">
        <title>Genomic Encyclopedia of Type Strains, Phase IV (KMG-IV): sequencing the most valuable type-strain genomes for metagenomic binning, comparative biology and taxonomic classification.</title>
        <authorList>
            <person name="Goeker M."/>
        </authorList>
    </citation>
    <scope>NUCLEOTIDE SEQUENCE [LARGE SCALE GENOMIC DNA]</scope>
    <source>
        <strain evidence="7 8">DSM 45361</strain>
    </source>
</reference>
<comment type="caution">
    <text evidence="7">The sequence shown here is derived from an EMBL/GenBank/DDBJ whole genome shotgun (WGS) entry which is preliminary data.</text>
</comment>
<evidence type="ECO:0000256" key="5">
    <source>
        <dbReference type="ARBA" id="ARBA00023136"/>
    </source>
</evidence>
<feature type="transmembrane region" description="Helical" evidence="6">
    <location>
        <begin position="229"/>
        <end position="253"/>
    </location>
</feature>
<evidence type="ECO:0000256" key="6">
    <source>
        <dbReference type="SAM" id="Phobius"/>
    </source>
</evidence>
<dbReference type="GO" id="GO:0005886">
    <property type="term" value="C:plasma membrane"/>
    <property type="evidence" value="ECO:0007669"/>
    <property type="project" value="UniProtKB-SubCell"/>
</dbReference>
<feature type="transmembrane region" description="Helical" evidence="6">
    <location>
        <begin position="42"/>
        <end position="64"/>
    </location>
</feature>
<keyword evidence="2" id="KW-1003">Cell membrane</keyword>
<evidence type="ECO:0000256" key="1">
    <source>
        <dbReference type="ARBA" id="ARBA00004651"/>
    </source>
</evidence>
<dbReference type="EMBL" id="SNXZ01000006">
    <property type="protein sequence ID" value="TDP93878.1"/>
    <property type="molecule type" value="Genomic_DNA"/>
</dbReference>
<feature type="transmembrane region" description="Helical" evidence="6">
    <location>
        <begin position="124"/>
        <end position="145"/>
    </location>
</feature>
<evidence type="ECO:0000313" key="7">
    <source>
        <dbReference type="EMBL" id="TDP93878.1"/>
    </source>
</evidence>
<dbReference type="Proteomes" id="UP000295444">
    <property type="component" value="Unassembled WGS sequence"/>
</dbReference>
<sequence length="318" mass="33260">MTPARRSSASRVVSVVLTLGAIAAIGWWIGQHRDAVWHAIDSISPLVMLGAAALVVAGSMLTMLSWRELTVPRDGVLGLRAASAFFFSTQLGKYLPGGGVWPVVAQSYLADTLGRSRSQMITAASVNLGISMLSRVVLAAGIVPVVVPGLWWVPLVGVAGFLLLVCLPGQVIALVSRLPKLRTVDASTAKALGGQIRRSACWSLAGWAVIGLHVYVLMVAAGADPLRVLYPAVAAQALATVLSSLAVFFPAGIGARELIMVGMLSQLVDPPSALAVTVVSRLVTAVVEIGLAVGLRRPRPHEVPTHQEKGVDSVRTPV</sequence>
<feature type="transmembrane region" description="Helical" evidence="6">
    <location>
        <begin position="200"/>
        <end position="223"/>
    </location>
</feature>
<organism evidence="7 8">
    <name type="scientific">Labedaea rhizosphaerae</name>
    <dbReference type="NCBI Taxonomy" id="598644"/>
    <lineage>
        <taxon>Bacteria</taxon>
        <taxon>Bacillati</taxon>
        <taxon>Actinomycetota</taxon>
        <taxon>Actinomycetes</taxon>
        <taxon>Pseudonocardiales</taxon>
        <taxon>Pseudonocardiaceae</taxon>
        <taxon>Labedaea</taxon>
    </lineage>
</organism>
<feature type="transmembrane region" description="Helical" evidence="6">
    <location>
        <begin position="151"/>
        <end position="175"/>
    </location>
</feature>
<protein>
    <recommendedName>
        <fullName evidence="9">Lysylphosphatidylglycerol synthase-like protein</fullName>
    </recommendedName>
</protein>
<evidence type="ECO:0000256" key="4">
    <source>
        <dbReference type="ARBA" id="ARBA00022989"/>
    </source>
</evidence>
<gene>
    <name evidence="7" type="ORF">EV186_106272</name>
</gene>
<dbReference type="RefSeq" id="WP_133852872.1">
    <property type="nucleotide sequence ID" value="NZ_SNXZ01000006.1"/>
</dbReference>
<keyword evidence="8" id="KW-1185">Reference proteome</keyword>
<dbReference type="OrthoDB" id="6057470at2"/>
<keyword evidence="3 6" id="KW-0812">Transmembrane</keyword>
<proteinExistence type="predicted"/>
<name>A0A4V3CYE8_LABRH</name>
<feature type="transmembrane region" description="Helical" evidence="6">
    <location>
        <begin position="12"/>
        <end position="30"/>
    </location>
</feature>
<dbReference type="InterPro" id="IPR022791">
    <property type="entry name" value="L-PG_synthase/AglD"/>
</dbReference>
<evidence type="ECO:0000256" key="2">
    <source>
        <dbReference type="ARBA" id="ARBA00022475"/>
    </source>
</evidence>
<evidence type="ECO:0000313" key="8">
    <source>
        <dbReference type="Proteomes" id="UP000295444"/>
    </source>
</evidence>
<keyword evidence="4 6" id="KW-1133">Transmembrane helix</keyword>
<accession>A0A4V3CYE8</accession>
<dbReference type="Pfam" id="PF03706">
    <property type="entry name" value="LPG_synthase_TM"/>
    <property type="match status" value="1"/>
</dbReference>
<comment type="subcellular location">
    <subcellularLocation>
        <location evidence="1">Cell membrane</location>
        <topology evidence="1">Multi-pass membrane protein</topology>
    </subcellularLocation>
</comment>